<proteinExistence type="predicted"/>
<keyword evidence="1" id="KW-1133">Transmembrane helix</keyword>
<accession>A0A4R9M072</accession>
<feature type="transmembrane region" description="Helical" evidence="1">
    <location>
        <begin position="154"/>
        <end position="173"/>
    </location>
</feature>
<name>A0A4R9M072_9LEPT</name>
<dbReference type="InterPro" id="IPR052701">
    <property type="entry name" value="GAG_Ulvan_Degrading_Sulfatases"/>
</dbReference>
<evidence type="ECO:0000259" key="2">
    <source>
        <dbReference type="Pfam" id="PF00884"/>
    </source>
</evidence>
<feature type="domain" description="Sulfatase N-terminal" evidence="2">
    <location>
        <begin position="229"/>
        <end position="513"/>
    </location>
</feature>
<dbReference type="PANTHER" id="PTHR43751">
    <property type="entry name" value="SULFATASE"/>
    <property type="match status" value="1"/>
</dbReference>
<comment type="caution">
    <text evidence="3">The sequence shown here is derived from an EMBL/GenBank/DDBJ whole genome shotgun (WGS) entry which is preliminary data.</text>
</comment>
<dbReference type="RefSeq" id="WP_135759500.1">
    <property type="nucleotide sequence ID" value="NZ_RQHW01000016.1"/>
</dbReference>
<dbReference type="InterPro" id="IPR000917">
    <property type="entry name" value="Sulfatase_N"/>
</dbReference>
<evidence type="ECO:0000256" key="1">
    <source>
        <dbReference type="SAM" id="Phobius"/>
    </source>
</evidence>
<organism evidence="3 4">
    <name type="scientific">Leptospira idonii</name>
    <dbReference type="NCBI Taxonomy" id="1193500"/>
    <lineage>
        <taxon>Bacteria</taxon>
        <taxon>Pseudomonadati</taxon>
        <taxon>Spirochaetota</taxon>
        <taxon>Spirochaetia</taxon>
        <taxon>Leptospirales</taxon>
        <taxon>Leptospiraceae</taxon>
        <taxon>Leptospira</taxon>
    </lineage>
</organism>
<gene>
    <name evidence="3" type="ORF">EHS15_05235</name>
</gene>
<reference evidence="3" key="1">
    <citation type="journal article" date="2019" name="PLoS Negl. Trop. Dis.">
        <title>Revisiting the worldwide diversity of Leptospira species in the environment.</title>
        <authorList>
            <person name="Vincent A.T."/>
            <person name="Schiettekatte O."/>
            <person name="Bourhy P."/>
            <person name="Veyrier F.J."/>
            <person name="Picardeau M."/>
        </authorList>
    </citation>
    <scope>NUCLEOTIDE SEQUENCE [LARGE SCALE GENOMIC DNA]</scope>
    <source>
        <strain evidence="3">201300427</strain>
    </source>
</reference>
<dbReference type="OrthoDB" id="9762324at2"/>
<feature type="transmembrane region" description="Helical" evidence="1">
    <location>
        <begin position="73"/>
        <end position="94"/>
    </location>
</feature>
<protein>
    <submittedName>
        <fullName evidence="3">Sulfatase</fullName>
    </submittedName>
</protein>
<dbReference type="Gene3D" id="3.40.720.10">
    <property type="entry name" value="Alkaline Phosphatase, subunit A"/>
    <property type="match status" value="1"/>
</dbReference>
<evidence type="ECO:0000313" key="3">
    <source>
        <dbReference type="EMBL" id="TGN20104.1"/>
    </source>
</evidence>
<sequence>MTFSFFKNLLAVLFIPLLLIGTDLGFRLPILSELDSNKWGVYLVSIAFSALIYLLILFSLITSKANDRKKLNLFLVILFSLFYTLTVVGSYGYFHYTGIMPNFFVFSFMFQEPYNSWTLFLAGLNAKAILGFIFLFSLCVYFLRQVSLLQKPKYLVATASVAGSLILLLSLFFHNNTKFQDQLYVADTNTIVFFNQNLYNAVTGDRLGSAGLQSRNEPGLAPIQRKEKPNVLLIVSESLRRKSMNLYGYQKDTTPFLSSWVKKPKDGKVTVFENAFSNASSTLISVPSILSGISPDQNIAMTHNFPLFWEYGKTLGHSTFFISSHSFRWNNFDGFFKNSGIDYLWNKETSGNPTFNDIGIDDRFTVSEFKKHVLKLKEEGSSFAGVLHFNTNHFPYFIPEGSEHFPVGQDLNAPYDNSVRHLDALMKDVILFLENERLTGHTIILFTSDHGEMIFEHGYIGHIESNHIETVSIPMMVYLPKEYQSWTNHLNQNKSKNVANIDLIPTITDLMGISKEPEIANYLNRLPGTSLLTPVQEDRTIFIANNNETSLYRVGLSFIKSDLHYILRLNSVPTKEELFRFRNDPEEKTNLWEGLADDEKKQIRGLLQDCILCRDLYSSANIYL</sequence>
<dbReference type="CDD" id="cd16017">
    <property type="entry name" value="LptA"/>
    <property type="match status" value="1"/>
</dbReference>
<evidence type="ECO:0000313" key="4">
    <source>
        <dbReference type="Proteomes" id="UP000298058"/>
    </source>
</evidence>
<keyword evidence="1" id="KW-0472">Membrane</keyword>
<dbReference type="PANTHER" id="PTHR43751:SF3">
    <property type="entry name" value="SULFATASE N-TERMINAL DOMAIN-CONTAINING PROTEIN"/>
    <property type="match status" value="1"/>
</dbReference>
<dbReference type="InterPro" id="IPR058130">
    <property type="entry name" value="PEA_transf_C"/>
</dbReference>
<dbReference type="AlphaFoldDB" id="A0A4R9M072"/>
<keyword evidence="1" id="KW-0812">Transmembrane</keyword>
<dbReference type="InterPro" id="IPR017850">
    <property type="entry name" value="Alkaline_phosphatase_core_sf"/>
</dbReference>
<dbReference type="SUPFAM" id="SSF53649">
    <property type="entry name" value="Alkaline phosphatase-like"/>
    <property type="match status" value="1"/>
</dbReference>
<dbReference type="Proteomes" id="UP000298058">
    <property type="component" value="Unassembled WGS sequence"/>
</dbReference>
<feature type="transmembrane region" description="Helical" evidence="1">
    <location>
        <begin position="41"/>
        <end position="61"/>
    </location>
</feature>
<keyword evidence="4" id="KW-1185">Reference proteome</keyword>
<dbReference type="EMBL" id="RQHW01000016">
    <property type="protein sequence ID" value="TGN20104.1"/>
    <property type="molecule type" value="Genomic_DNA"/>
</dbReference>
<feature type="transmembrane region" description="Helical" evidence="1">
    <location>
        <begin position="114"/>
        <end position="142"/>
    </location>
</feature>
<dbReference type="Pfam" id="PF00884">
    <property type="entry name" value="Sulfatase"/>
    <property type="match status" value="1"/>
</dbReference>